<dbReference type="EMBL" id="CAJNOI010000242">
    <property type="protein sequence ID" value="CAF1204912.1"/>
    <property type="molecule type" value="Genomic_DNA"/>
</dbReference>
<evidence type="ECO:0000256" key="5">
    <source>
        <dbReference type="SAM" id="MobiDB-lite"/>
    </source>
</evidence>
<dbReference type="PANTHER" id="PTHR10671">
    <property type="entry name" value="EPITHELIAL MEMBRANE PROTEIN-RELATED"/>
    <property type="match status" value="1"/>
</dbReference>
<evidence type="ECO:0000256" key="4">
    <source>
        <dbReference type="ARBA" id="ARBA00023136"/>
    </source>
</evidence>
<feature type="region of interest" description="Disordered" evidence="5">
    <location>
        <begin position="1"/>
        <end position="25"/>
    </location>
</feature>
<sequence>MIEGQKKPTSASEVHTKSNTRQKIEKTKNKITQGKISIKIGIGILLTFITIILQCIAFFTPHWKEITPNTHSLYVDGVDALIRTEILHYFNTVHRYSRHSYGLFQRCENILSNSSIINNQNNLQKQDLFNFFLNKRNSKCTKNYLPSYQDDYFNKCHSLPYYQFCTKANEKNFDINTNYLRATFDISYSQTNSDLKFSCDCLYPPYAILCQIIGILALICLSATSLLYSSFPFLSNLHYRLKIKCFALLASVLAILFLMLNLIIIYQHLEYESIAYLIAIQKHYKSNQIYKLSQDTTTAINRFLSSINIRIGYSTILAWIAFGLAIFDAIFLLFVCRIPDSDDDDDEKETRTNLISSQQEDHNTSLTFTSVPDDNELSTPIPPLPKFPMKNNNNETTHISSDPQNQKYSPSRRPIEDEV</sequence>
<dbReference type="PANTHER" id="PTHR10671:SF108">
    <property type="entry name" value="CLAUDIN FAMILY PROTEIN-RELATED"/>
    <property type="match status" value="1"/>
</dbReference>
<comment type="subcellular location">
    <subcellularLocation>
        <location evidence="1">Membrane</location>
        <topology evidence="1">Multi-pass membrane protein</topology>
    </subcellularLocation>
</comment>
<accession>A0A815XFU7</accession>
<proteinExistence type="predicted"/>
<keyword evidence="3 6" id="KW-1133">Transmembrane helix</keyword>
<dbReference type="InterPro" id="IPR050579">
    <property type="entry name" value="PMP-22/EMP/MP20-like"/>
</dbReference>
<reference evidence="8" key="1">
    <citation type="submission" date="2021-02" db="EMBL/GenBank/DDBJ databases">
        <authorList>
            <person name="Nowell W R."/>
        </authorList>
    </citation>
    <scope>NUCLEOTIDE SEQUENCE</scope>
</reference>
<comment type="caution">
    <text evidence="8">The sequence shown here is derived from an EMBL/GenBank/DDBJ whole genome shotgun (WGS) entry which is preliminary data.</text>
</comment>
<evidence type="ECO:0000313" key="9">
    <source>
        <dbReference type="Proteomes" id="UP000663832"/>
    </source>
</evidence>
<keyword evidence="4 6" id="KW-0472">Membrane</keyword>
<keyword evidence="9" id="KW-1185">Reference proteome</keyword>
<feature type="region of interest" description="Disordered" evidence="5">
    <location>
        <begin position="342"/>
        <end position="419"/>
    </location>
</feature>
<feature type="transmembrane region" description="Helical" evidence="6">
    <location>
        <begin position="311"/>
        <end position="335"/>
    </location>
</feature>
<evidence type="ECO:0000256" key="2">
    <source>
        <dbReference type="ARBA" id="ARBA00022692"/>
    </source>
</evidence>
<feature type="transmembrane region" description="Helical" evidence="6">
    <location>
        <begin position="36"/>
        <end position="59"/>
    </location>
</feature>
<dbReference type="AlphaFoldDB" id="A0A815XFU7"/>
<evidence type="ECO:0000313" key="7">
    <source>
        <dbReference type="EMBL" id="CAF1204912.1"/>
    </source>
</evidence>
<name>A0A815XFU7_9BILA</name>
<feature type="compositionally biased region" description="Polar residues" evidence="5">
    <location>
        <begin position="390"/>
        <end position="409"/>
    </location>
</feature>
<evidence type="ECO:0000256" key="3">
    <source>
        <dbReference type="ARBA" id="ARBA00022989"/>
    </source>
</evidence>
<dbReference type="Gene3D" id="1.20.140.150">
    <property type="match status" value="1"/>
</dbReference>
<feature type="compositionally biased region" description="Polar residues" evidence="5">
    <location>
        <begin position="352"/>
        <end position="372"/>
    </location>
</feature>
<protein>
    <submittedName>
        <fullName evidence="8">Uncharacterized protein</fullName>
    </submittedName>
</protein>
<gene>
    <name evidence="7" type="ORF">BJG266_LOCUS27123</name>
    <name evidence="8" type="ORF">QVE165_LOCUS47571</name>
</gene>
<dbReference type="OrthoDB" id="10020245at2759"/>
<feature type="compositionally biased region" description="Polar residues" evidence="5">
    <location>
        <begin position="7"/>
        <end position="21"/>
    </location>
</feature>
<keyword evidence="2 6" id="KW-0812">Transmembrane</keyword>
<dbReference type="Proteomes" id="UP000663877">
    <property type="component" value="Unassembled WGS sequence"/>
</dbReference>
<feature type="transmembrane region" description="Helical" evidence="6">
    <location>
        <begin position="246"/>
        <end position="266"/>
    </location>
</feature>
<dbReference type="EMBL" id="CAJNOM010000757">
    <property type="protein sequence ID" value="CAF1557044.1"/>
    <property type="molecule type" value="Genomic_DNA"/>
</dbReference>
<evidence type="ECO:0000256" key="1">
    <source>
        <dbReference type="ARBA" id="ARBA00004141"/>
    </source>
</evidence>
<feature type="transmembrane region" description="Helical" evidence="6">
    <location>
        <begin position="206"/>
        <end position="234"/>
    </location>
</feature>
<dbReference type="GO" id="GO:0005886">
    <property type="term" value="C:plasma membrane"/>
    <property type="evidence" value="ECO:0007669"/>
    <property type="project" value="TreeGrafter"/>
</dbReference>
<dbReference type="Proteomes" id="UP000663832">
    <property type="component" value="Unassembled WGS sequence"/>
</dbReference>
<organism evidence="8 9">
    <name type="scientific">Adineta steineri</name>
    <dbReference type="NCBI Taxonomy" id="433720"/>
    <lineage>
        <taxon>Eukaryota</taxon>
        <taxon>Metazoa</taxon>
        <taxon>Spiralia</taxon>
        <taxon>Gnathifera</taxon>
        <taxon>Rotifera</taxon>
        <taxon>Eurotatoria</taxon>
        <taxon>Bdelloidea</taxon>
        <taxon>Adinetida</taxon>
        <taxon>Adinetidae</taxon>
        <taxon>Adineta</taxon>
    </lineage>
</organism>
<evidence type="ECO:0000256" key="6">
    <source>
        <dbReference type="SAM" id="Phobius"/>
    </source>
</evidence>
<evidence type="ECO:0000313" key="8">
    <source>
        <dbReference type="EMBL" id="CAF1557044.1"/>
    </source>
</evidence>